<feature type="transmembrane region" description="Helical" evidence="2">
    <location>
        <begin position="82"/>
        <end position="103"/>
    </location>
</feature>
<name>V4CC60_LOTGI</name>
<dbReference type="AlphaFoldDB" id="V4CC60"/>
<gene>
    <name evidence="3" type="ORF">LOTGIDRAFT_158549</name>
</gene>
<evidence type="ECO:0000313" key="3">
    <source>
        <dbReference type="EMBL" id="ESO99464.1"/>
    </source>
</evidence>
<dbReference type="KEGG" id="lgi:LOTGIDRAFT_158549"/>
<dbReference type="Proteomes" id="UP000030746">
    <property type="component" value="Unassembled WGS sequence"/>
</dbReference>
<dbReference type="GeneID" id="20237793"/>
<organism evidence="3 4">
    <name type="scientific">Lottia gigantea</name>
    <name type="common">Giant owl limpet</name>
    <dbReference type="NCBI Taxonomy" id="225164"/>
    <lineage>
        <taxon>Eukaryota</taxon>
        <taxon>Metazoa</taxon>
        <taxon>Spiralia</taxon>
        <taxon>Lophotrochozoa</taxon>
        <taxon>Mollusca</taxon>
        <taxon>Gastropoda</taxon>
        <taxon>Patellogastropoda</taxon>
        <taxon>Lottioidea</taxon>
        <taxon>Lottiidae</taxon>
        <taxon>Lottia</taxon>
    </lineage>
</organism>
<dbReference type="CTD" id="20237793"/>
<evidence type="ECO:0000256" key="1">
    <source>
        <dbReference type="SAM" id="MobiDB-lite"/>
    </source>
</evidence>
<protein>
    <submittedName>
        <fullName evidence="3">Uncharacterized protein</fullName>
    </submittedName>
</protein>
<evidence type="ECO:0000256" key="2">
    <source>
        <dbReference type="SAM" id="Phobius"/>
    </source>
</evidence>
<dbReference type="HOGENOM" id="CLU_1984084_0_0_1"/>
<dbReference type="EMBL" id="KB201037">
    <property type="protein sequence ID" value="ESO99464.1"/>
    <property type="molecule type" value="Genomic_DNA"/>
</dbReference>
<dbReference type="RefSeq" id="XP_009049951.1">
    <property type="nucleotide sequence ID" value="XM_009051703.1"/>
</dbReference>
<keyword evidence="2" id="KW-0812">Transmembrane</keyword>
<keyword evidence="2" id="KW-1133">Transmembrane helix</keyword>
<proteinExistence type="predicted"/>
<keyword evidence="2" id="KW-0472">Membrane</keyword>
<keyword evidence="4" id="KW-1185">Reference proteome</keyword>
<feature type="region of interest" description="Disordered" evidence="1">
    <location>
        <begin position="44"/>
        <end position="69"/>
    </location>
</feature>
<reference evidence="3 4" key="1">
    <citation type="journal article" date="2013" name="Nature">
        <title>Insights into bilaterian evolution from three spiralian genomes.</title>
        <authorList>
            <person name="Simakov O."/>
            <person name="Marletaz F."/>
            <person name="Cho S.J."/>
            <person name="Edsinger-Gonzales E."/>
            <person name="Havlak P."/>
            <person name="Hellsten U."/>
            <person name="Kuo D.H."/>
            <person name="Larsson T."/>
            <person name="Lv J."/>
            <person name="Arendt D."/>
            <person name="Savage R."/>
            <person name="Osoegawa K."/>
            <person name="de Jong P."/>
            <person name="Grimwood J."/>
            <person name="Chapman J.A."/>
            <person name="Shapiro H."/>
            <person name="Aerts A."/>
            <person name="Otillar R.P."/>
            <person name="Terry A.Y."/>
            <person name="Boore J.L."/>
            <person name="Grigoriev I.V."/>
            <person name="Lindberg D.R."/>
            <person name="Seaver E.C."/>
            <person name="Weisblat D.A."/>
            <person name="Putnam N.H."/>
            <person name="Rokhsar D.S."/>
        </authorList>
    </citation>
    <scope>NUCLEOTIDE SEQUENCE [LARGE SCALE GENOMIC DNA]</scope>
</reference>
<sequence>MDDKEDILLISQQNVKTRLVVNDRPSELPHFNLENLKTAKLKSSQDIKMNGPAEQGGTRVMIAGSSPSSPTWIGKRTKLEGLLMAMIASLTMIVLILVVILAIKSANDGLLEMSSVDVCCSQKQIS</sequence>
<evidence type="ECO:0000313" key="4">
    <source>
        <dbReference type="Proteomes" id="UP000030746"/>
    </source>
</evidence>
<accession>V4CC60</accession>